<dbReference type="EMBL" id="LR828253">
    <property type="protein sequence ID" value="CAD0331293.1"/>
    <property type="molecule type" value="Genomic_DNA"/>
</dbReference>
<sequence>MARTGQLSFLGRVFVSAIARRVAYVVVALILSALGVGTARAADTAGVAYSKCMGDAAMFLPKDTNLITKAGTCPLKTAPNGGKFYQCQYEAAAYYQGPVSIVTCGDYAFDSDNNECSKKPDYNGAFPGTSGPPKSGSVQCNSGCMQLWTPNGDGTWNGTYAVNATCSMDDDSPDQCKNMGLSKGYHVNNANGMCEPDTQECPDGKQNNAKGECEDQSCPKGMTLTQLGTCENERNECPAGQIKSPTGSCLPGEGQCAQGEAMGKDGTCKRDADGDGKPDEGEEDDDSDNKATFGGGDSCDSPPSCSGDVIMCGQARIQWRIDCNTRRDVNIQGGTCTSPPVCAGKNCKAMEYAQLLAQWRSACAAEKLLAKDAVSGDGKQPEWTKVGGMSQDPGAGSSADDTKVLTTKKISTDDLDQSGFGGGGSCPGFEAASGGVIATAYSATFASPPPMWCTYIARLRAGLIAVSACVSVFILARGVG</sequence>
<gene>
    <name evidence="2" type="ORF">CFBP8129_21960</name>
</gene>
<feature type="region of interest" description="Disordered" evidence="1">
    <location>
        <begin position="379"/>
        <end position="401"/>
    </location>
</feature>
<feature type="region of interest" description="Disordered" evidence="1">
    <location>
        <begin position="261"/>
        <end position="301"/>
    </location>
</feature>
<name>A0A6V7DB56_9XANT</name>
<organism evidence="2">
    <name type="scientific">Xanthomonas hortorum pv. gardneri</name>
    <dbReference type="NCBI Taxonomy" id="2754056"/>
    <lineage>
        <taxon>Bacteria</taxon>
        <taxon>Pseudomonadati</taxon>
        <taxon>Pseudomonadota</taxon>
        <taxon>Gammaproteobacteria</taxon>
        <taxon>Lysobacterales</taxon>
        <taxon>Lysobacteraceae</taxon>
        <taxon>Xanthomonas</taxon>
    </lineage>
</organism>
<feature type="compositionally biased region" description="Basic and acidic residues" evidence="1">
    <location>
        <begin position="262"/>
        <end position="279"/>
    </location>
</feature>
<dbReference type="AlphaFoldDB" id="A0A6V7DB56"/>
<proteinExistence type="predicted"/>
<evidence type="ECO:0000313" key="2">
    <source>
        <dbReference type="EMBL" id="CAD0331293.1"/>
    </source>
</evidence>
<evidence type="ECO:0000256" key="1">
    <source>
        <dbReference type="SAM" id="MobiDB-lite"/>
    </source>
</evidence>
<protein>
    <submittedName>
        <fullName evidence="2">Uncharacterized protein</fullName>
    </submittedName>
</protein>
<dbReference type="RefSeq" id="WP_006450390.1">
    <property type="nucleotide sequence ID" value="NZ_CP018728.1"/>
</dbReference>
<accession>A0A6V7DB56</accession>
<dbReference type="EMBL" id="LR828253">
    <property type="protein sequence ID" value="CAD0331302.1"/>
    <property type="molecule type" value="Genomic_DNA"/>
</dbReference>
<reference evidence="2" key="1">
    <citation type="submission" date="2020-07" db="EMBL/GenBank/DDBJ databases">
        <authorList>
            <person name="Pothier F. J."/>
        </authorList>
    </citation>
    <scope>NUCLEOTIDE SEQUENCE</scope>
    <source>
        <strain evidence="2">CFBP 8129</strain>
    </source>
</reference>